<dbReference type="EMBL" id="ML119661">
    <property type="protein sequence ID" value="RPA83986.1"/>
    <property type="molecule type" value="Genomic_DNA"/>
</dbReference>
<organism evidence="2 3">
    <name type="scientific">Ascobolus immersus RN42</name>
    <dbReference type="NCBI Taxonomy" id="1160509"/>
    <lineage>
        <taxon>Eukaryota</taxon>
        <taxon>Fungi</taxon>
        <taxon>Dikarya</taxon>
        <taxon>Ascomycota</taxon>
        <taxon>Pezizomycotina</taxon>
        <taxon>Pezizomycetes</taxon>
        <taxon>Pezizales</taxon>
        <taxon>Ascobolaceae</taxon>
        <taxon>Ascobolus</taxon>
    </lineage>
</organism>
<name>A0A3N4IEH3_ASCIM</name>
<accession>A0A3N4IEH3</accession>
<evidence type="ECO:0000313" key="2">
    <source>
        <dbReference type="EMBL" id="RPA83986.1"/>
    </source>
</evidence>
<proteinExistence type="predicted"/>
<dbReference type="AlphaFoldDB" id="A0A3N4IEH3"/>
<keyword evidence="3" id="KW-1185">Reference proteome</keyword>
<evidence type="ECO:0000313" key="3">
    <source>
        <dbReference type="Proteomes" id="UP000275078"/>
    </source>
</evidence>
<gene>
    <name evidence="2" type="ORF">BJ508DRAFT_413020</name>
</gene>
<feature type="compositionally biased region" description="Pro residues" evidence="1">
    <location>
        <begin position="149"/>
        <end position="166"/>
    </location>
</feature>
<protein>
    <submittedName>
        <fullName evidence="2">Uncharacterized protein</fullName>
    </submittedName>
</protein>
<reference evidence="2 3" key="1">
    <citation type="journal article" date="2018" name="Nat. Ecol. Evol.">
        <title>Pezizomycetes genomes reveal the molecular basis of ectomycorrhizal truffle lifestyle.</title>
        <authorList>
            <person name="Murat C."/>
            <person name="Payen T."/>
            <person name="Noel B."/>
            <person name="Kuo A."/>
            <person name="Morin E."/>
            <person name="Chen J."/>
            <person name="Kohler A."/>
            <person name="Krizsan K."/>
            <person name="Balestrini R."/>
            <person name="Da Silva C."/>
            <person name="Montanini B."/>
            <person name="Hainaut M."/>
            <person name="Levati E."/>
            <person name="Barry K.W."/>
            <person name="Belfiori B."/>
            <person name="Cichocki N."/>
            <person name="Clum A."/>
            <person name="Dockter R.B."/>
            <person name="Fauchery L."/>
            <person name="Guy J."/>
            <person name="Iotti M."/>
            <person name="Le Tacon F."/>
            <person name="Lindquist E.A."/>
            <person name="Lipzen A."/>
            <person name="Malagnac F."/>
            <person name="Mello A."/>
            <person name="Molinier V."/>
            <person name="Miyauchi S."/>
            <person name="Poulain J."/>
            <person name="Riccioni C."/>
            <person name="Rubini A."/>
            <person name="Sitrit Y."/>
            <person name="Splivallo R."/>
            <person name="Traeger S."/>
            <person name="Wang M."/>
            <person name="Zifcakova L."/>
            <person name="Wipf D."/>
            <person name="Zambonelli A."/>
            <person name="Paolocci F."/>
            <person name="Nowrousian M."/>
            <person name="Ottonello S."/>
            <person name="Baldrian P."/>
            <person name="Spatafora J.W."/>
            <person name="Henrissat B."/>
            <person name="Nagy L.G."/>
            <person name="Aury J.M."/>
            <person name="Wincker P."/>
            <person name="Grigoriev I.V."/>
            <person name="Bonfante P."/>
            <person name="Martin F.M."/>
        </authorList>
    </citation>
    <scope>NUCLEOTIDE SEQUENCE [LARGE SCALE GENOMIC DNA]</scope>
    <source>
        <strain evidence="2 3">RN42</strain>
    </source>
</reference>
<sequence length="289" mass="30771">MSRLYLRSGKLLHLAQSNTLAHANSSKLSPAQISAPFSPRTILGLTSPTPVSPLGTATSINARLSSTPISPLTGSASVSNARIVSTASSVYSLFPPPSQLPNTPIRSSTASSVYSVPSIYVPTLHTPILSTIHDVAPTPEMVRAKARAAPPPPLNLEPPTPPPKSPLYPSYTVETPGSALETGTGSMFRFERPGGVLPPAPSPPMTPFSACLTPGSGLRSAFGGLKFPHRREKEVAVEEKERELVISSPIIGLSMVQKKEYEVPGAKVHETVYPDEKIWPRTPLKVNMF</sequence>
<evidence type="ECO:0000256" key="1">
    <source>
        <dbReference type="SAM" id="MobiDB-lite"/>
    </source>
</evidence>
<dbReference type="Proteomes" id="UP000275078">
    <property type="component" value="Unassembled WGS sequence"/>
</dbReference>
<feature type="region of interest" description="Disordered" evidence="1">
    <location>
        <begin position="144"/>
        <end position="167"/>
    </location>
</feature>